<feature type="chain" id="PRO_5002070279" evidence="2">
    <location>
        <begin position="25"/>
        <end position="140"/>
    </location>
</feature>
<keyword evidence="2" id="KW-0732">Signal</keyword>
<evidence type="ECO:0000313" key="3">
    <source>
        <dbReference type="EMBL" id="JAG20215.1"/>
    </source>
</evidence>
<feature type="non-terminal residue" evidence="3">
    <location>
        <position position="140"/>
    </location>
</feature>
<accession>A0A0A9XSZ2</accession>
<feature type="region of interest" description="Disordered" evidence="1">
    <location>
        <begin position="95"/>
        <end position="140"/>
    </location>
</feature>
<name>A0A0A9XSZ2_LYGHE</name>
<reference evidence="3" key="1">
    <citation type="journal article" date="2014" name="PLoS ONE">
        <title>Transcriptome-Based Identification of ABC Transporters in the Western Tarnished Plant Bug Lygus hesperus.</title>
        <authorList>
            <person name="Hull J.J."/>
            <person name="Chaney K."/>
            <person name="Geib S.M."/>
            <person name="Fabrick J.A."/>
            <person name="Brent C.S."/>
            <person name="Walsh D."/>
            <person name="Lavine L.C."/>
        </authorList>
    </citation>
    <scope>NUCLEOTIDE SEQUENCE</scope>
</reference>
<reference evidence="3" key="2">
    <citation type="submission" date="2014-07" db="EMBL/GenBank/DDBJ databases">
        <authorList>
            <person name="Hull J."/>
        </authorList>
    </citation>
    <scope>NUCLEOTIDE SEQUENCE</scope>
</reference>
<protein>
    <submittedName>
        <fullName evidence="3">Putative hemoglobin and hemoglobin-haptoglobin-binding protein 3</fullName>
    </submittedName>
</protein>
<feature type="signal peptide" evidence="2">
    <location>
        <begin position="1"/>
        <end position="24"/>
    </location>
</feature>
<dbReference type="AlphaFoldDB" id="A0A0A9XSZ2"/>
<proteinExistence type="predicted"/>
<feature type="compositionally biased region" description="Pro residues" evidence="1">
    <location>
        <begin position="95"/>
        <end position="108"/>
    </location>
</feature>
<evidence type="ECO:0000256" key="2">
    <source>
        <dbReference type="SAM" id="SignalP"/>
    </source>
</evidence>
<evidence type="ECO:0000256" key="1">
    <source>
        <dbReference type="SAM" id="MobiDB-lite"/>
    </source>
</evidence>
<dbReference type="EMBL" id="GBHO01023389">
    <property type="protein sequence ID" value="JAG20215.1"/>
    <property type="molecule type" value="Transcribed_RNA"/>
</dbReference>
<gene>
    <name evidence="3" type="ORF">CM83_23568</name>
</gene>
<organism evidence="3">
    <name type="scientific">Lygus hesperus</name>
    <name type="common">Western plant bug</name>
    <dbReference type="NCBI Taxonomy" id="30085"/>
    <lineage>
        <taxon>Eukaryota</taxon>
        <taxon>Metazoa</taxon>
        <taxon>Ecdysozoa</taxon>
        <taxon>Arthropoda</taxon>
        <taxon>Hexapoda</taxon>
        <taxon>Insecta</taxon>
        <taxon>Pterygota</taxon>
        <taxon>Neoptera</taxon>
        <taxon>Paraneoptera</taxon>
        <taxon>Hemiptera</taxon>
        <taxon>Heteroptera</taxon>
        <taxon>Panheteroptera</taxon>
        <taxon>Cimicomorpha</taxon>
        <taxon>Miridae</taxon>
        <taxon>Mirini</taxon>
        <taxon>Lygus</taxon>
    </lineage>
</organism>
<feature type="non-terminal residue" evidence="3">
    <location>
        <position position="1"/>
    </location>
</feature>
<sequence>VPTLSMTEMFIVVAILMVSGSVNSLRVVEVYPWYRVPRQVCLEMQEDLPRKPQCKCWQSMIPKDWRDLPILKWICNARTPNNVLRDDDYPYQPRYWPPIHQPHLPPTHKPNSAPTQPPIQQPTKQKPHRPTPHYPPTQQP</sequence>